<dbReference type="RefSeq" id="WP_386190934.1">
    <property type="nucleotide sequence ID" value="NZ_JBHSBC010000020.1"/>
</dbReference>
<sequence length="331" mass="36564">MRRAAVTLAALVLAASGCATPYRPPPITEPTPAGAMFSVPQEPAKKRDEPDCDPRYSLPPSPVRPRLDRLKVGVSQSTPGMSFRNPRTGEFEGFEIELVMEVAKALFGSQARQRVDFVTVPFSEGVRRLNDGTIDLFAQSMTTTCRRATEIAYSSDYLDTGQTMLVRRGSPYQRVEDLRGKRVCSGASTVSIDHVRQLEVGLVPVVAAVTSDCLLMLEQGQAEAVSSDENILIGLREMSGDTRMLPGTTPPPGGGRCVWNVNPVCSWFSDEPHGFAFRKRDVQLLRFTNHVLDELRADGRWKRIHDTWLSGHPDKGPPPAHYLKNATAWPY</sequence>
<feature type="signal peptide" evidence="6">
    <location>
        <begin position="1"/>
        <end position="19"/>
    </location>
</feature>
<evidence type="ECO:0000259" key="7">
    <source>
        <dbReference type="SMART" id="SM00062"/>
    </source>
</evidence>
<dbReference type="InterPro" id="IPR001638">
    <property type="entry name" value="Solute-binding_3/MltF_N"/>
</dbReference>
<dbReference type="Pfam" id="PF00497">
    <property type="entry name" value="SBP_bac_3"/>
    <property type="match status" value="1"/>
</dbReference>
<proteinExistence type="inferred from homology"/>
<dbReference type="SMART" id="SM00062">
    <property type="entry name" value="PBPb"/>
    <property type="match status" value="1"/>
</dbReference>
<keyword evidence="3 6" id="KW-0732">Signal</keyword>
<evidence type="ECO:0000256" key="3">
    <source>
        <dbReference type="ARBA" id="ARBA00022729"/>
    </source>
</evidence>
<evidence type="ECO:0000256" key="4">
    <source>
        <dbReference type="RuleBase" id="RU003744"/>
    </source>
</evidence>
<feature type="domain" description="Solute-binding protein family 3/N-terminal" evidence="7">
    <location>
        <begin position="69"/>
        <end position="312"/>
    </location>
</feature>
<dbReference type="SUPFAM" id="SSF53850">
    <property type="entry name" value="Periplasmic binding protein-like II"/>
    <property type="match status" value="1"/>
</dbReference>
<keyword evidence="9" id="KW-1185">Reference proteome</keyword>
<dbReference type="PANTHER" id="PTHR30085:SF6">
    <property type="entry name" value="ABC TRANSPORTER GLUTAMINE-BINDING PROTEIN GLNH"/>
    <property type="match status" value="1"/>
</dbReference>
<protein>
    <submittedName>
        <fullName evidence="8">Transporter substrate-binding domain-containing protein</fullName>
    </submittedName>
</protein>
<evidence type="ECO:0000256" key="6">
    <source>
        <dbReference type="SAM" id="SignalP"/>
    </source>
</evidence>
<feature type="region of interest" description="Disordered" evidence="5">
    <location>
        <begin position="21"/>
        <end position="64"/>
    </location>
</feature>
<organism evidence="8 9">
    <name type="scientific">Streptosporangium jomthongense</name>
    <dbReference type="NCBI Taxonomy" id="1193683"/>
    <lineage>
        <taxon>Bacteria</taxon>
        <taxon>Bacillati</taxon>
        <taxon>Actinomycetota</taxon>
        <taxon>Actinomycetes</taxon>
        <taxon>Streptosporangiales</taxon>
        <taxon>Streptosporangiaceae</taxon>
        <taxon>Streptosporangium</taxon>
    </lineage>
</organism>
<dbReference type="PROSITE" id="PS51257">
    <property type="entry name" value="PROKAR_LIPOPROTEIN"/>
    <property type="match status" value="1"/>
</dbReference>
<gene>
    <name evidence="8" type="ORF">ACFOYY_20785</name>
</gene>
<dbReference type="Proteomes" id="UP001595698">
    <property type="component" value="Unassembled WGS sequence"/>
</dbReference>
<comment type="similarity">
    <text evidence="1 4">Belongs to the bacterial solute-binding protein 3 family.</text>
</comment>
<accession>A0ABV8F248</accession>
<evidence type="ECO:0000313" key="8">
    <source>
        <dbReference type="EMBL" id="MFC3982591.1"/>
    </source>
</evidence>
<feature type="compositionally biased region" description="Basic and acidic residues" evidence="5">
    <location>
        <begin position="43"/>
        <end position="54"/>
    </location>
</feature>
<dbReference type="PROSITE" id="PS01039">
    <property type="entry name" value="SBP_BACTERIAL_3"/>
    <property type="match status" value="1"/>
</dbReference>
<evidence type="ECO:0000256" key="1">
    <source>
        <dbReference type="ARBA" id="ARBA00010333"/>
    </source>
</evidence>
<feature type="chain" id="PRO_5046241498" evidence="6">
    <location>
        <begin position="20"/>
        <end position="331"/>
    </location>
</feature>
<evidence type="ECO:0000256" key="5">
    <source>
        <dbReference type="SAM" id="MobiDB-lite"/>
    </source>
</evidence>
<dbReference type="InterPro" id="IPR051455">
    <property type="entry name" value="Bact_solute-bind_prot3"/>
</dbReference>
<evidence type="ECO:0000313" key="9">
    <source>
        <dbReference type="Proteomes" id="UP001595698"/>
    </source>
</evidence>
<dbReference type="PANTHER" id="PTHR30085">
    <property type="entry name" value="AMINO ACID ABC TRANSPORTER PERMEASE"/>
    <property type="match status" value="1"/>
</dbReference>
<name>A0ABV8F248_9ACTN</name>
<reference evidence="9" key="1">
    <citation type="journal article" date="2019" name="Int. J. Syst. Evol. Microbiol.">
        <title>The Global Catalogue of Microorganisms (GCM) 10K type strain sequencing project: providing services to taxonomists for standard genome sequencing and annotation.</title>
        <authorList>
            <consortium name="The Broad Institute Genomics Platform"/>
            <consortium name="The Broad Institute Genome Sequencing Center for Infectious Disease"/>
            <person name="Wu L."/>
            <person name="Ma J."/>
        </authorList>
    </citation>
    <scope>NUCLEOTIDE SEQUENCE [LARGE SCALE GENOMIC DNA]</scope>
    <source>
        <strain evidence="9">TBRC 7912</strain>
    </source>
</reference>
<evidence type="ECO:0000256" key="2">
    <source>
        <dbReference type="ARBA" id="ARBA00022448"/>
    </source>
</evidence>
<dbReference type="InterPro" id="IPR018313">
    <property type="entry name" value="SBP_3_CS"/>
</dbReference>
<comment type="caution">
    <text evidence="8">The sequence shown here is derived from an EMBL/GenBank/DDBJ whole genome shotgun (WGS) entry which is preliminary data.</text>
</comment>
<dbReference type="Gene3D" id="3.40.190.10">
    <property type="entry name" value="Periplasmic binding protein-like II"/>
    <property type="match status" value="2"/>
</dbReference>
<keyword evidence="2" id="KW-0813">Transport</keyword>
<dbReference type="EMBL" id="JBHSBC010000020">
    <property type="protein sequence ID" value="MFC3982591.1"/>
    <property type="molecule type" value="Genomic_DNA"/>
</dbReference>